<reference evidence="1 2" key="1">
    <citation type="submission" date="2020-07" db="EMBL/GenBank/DDBJ databases">
        <title>Thermogemmata thermophila gen. nov., sp. nov., a novel moderate thermophilic planctomycete from a Kamchatka hot spring.</title>
        <authorList>
            <person name="Elcheninov A.G."/>
            <person name="Podosokorskaya O.A."/>
            <person name="Kovaleva O.L."/>
            <person name="Novikov A."/>
            <person name="Bonch-Osmolovskaya E.A."/>
            <person name="Toshchakov S.V."/>
            <person name="Kublanov I.V."/>
        </authorList>
    </citation>
    <scope>NUCLEOTIDE SEQUENCE [LARGE SCALE GENOMIC DNA]</scope>
    <source>
        <strain evidence="1 2">2918</strain>
    </source>
</reference>
<dbReference type="RefSeq" id="WP_194538323.1">
    <property type="nucleotide sequence ID" value="NZ_JACEFB010000008.1"/>
</dbReference>
<dbReference type="Pfam" id="PF07394">
    <property type="entry name" value="DUF1501"/>
    <property type="match status" value="1"/>
</dbReference>
<dbReference type="PROSITE" id="PS51318">
    <property type="entry name" value="TAT"/>
    <property type="match status" value="1"/>
</dbReference>
<proteinExistence type="predicted"/>
<accession>A0A7V8VF42</accession>
<dbReference type="InterPro" id="IPR017850">
    <property type="entry name" value="Alkaline_phosphatase_core_sf"/>
</dbReference>
<evidence type="ECO:0000313" key="2">
    <source>
        <dbReference type="Proteomes" id="UP000542342"/>
    </source>
</evidence>
<evidence type="ECO:0000313" key="1">
    <source>
        <dbReference type="EMBL" id="MBA2226874.1"/>
    </source>
</evidence>
<gene>
    <name evidence="1" type="ORF">H0921_11945</name>
</gene>
<dbReference type="EMBL" id="JACEFB010000008">
    <property type="protein sequence ID" value="MBA2226874.1"/>
    <property type="molecule type" value="Genomic_DNA"/>
</dbReference>
<sequence>MHPRWERLQWVTRRHFLGQGSLGLGALALAEISGSWGAAAETARSVGSGASLPAVQPLSPKPPHFPAKAKRVIYLHMSGAPPHLDLLDYKPELVKYDGKDCPEEFIRGKRFAFTSGIPKLLGTRQTFRRAGRAGIWMSDAIRPMHAIADEVTVINSMTTDEFNHAPAELLLFTGFARQGRPSFGSWVCYGLGSESQNLPGFVVLISSGTQPSGGQGCWGSGFLPSVFQGVQCRSKGEPVLYLSDPPGMDRQTRRLGLDALRDLNALQHEELGHPETATRIAQYELAFRMQMAATEAMDISREPAKVLEAYGAVPGSGSFANNCLLARRLAERGVRFIQLFDWGWDFHGTNPNEEIRDGLIRKGTVTAKAVAALIRDLKARGMLDETLVIWGGEFGRTPFREGRTSQSALLGRDHYPDCFSLLLCGGGIKAGYVHGASDDLGFRVARDKVHVHDLQATLLHCLGLDHTRLTFRFQGRDYRLTDVHGHVVREILA</sequence>
<dbReference type="SUPFAM" id="SSF53649">
    <property type="entry name" value="Alkaline phosphatase-like"/>
    <property type="match status" value="1"/>
</dbReference>
<comment type="caution">
    <text evidence="1">The sequence shown here is derived from an EMBL/GenBank/DDBJ whole genome shotgun (WGS) entry which is preliminary data.</text>
</comment>
<name>A0A7V8VF42_9BACT</name>
<dbReference type="PANTHER" id="PTHR43737">
    <property type="entry name" value="BLL7424 PROTEIN"/>
    <property type="match status" value="1"/>
</dbReference>
<dbReference type="AlphaFoldDB" id="A0A7V8VF42"/>
<dbReference type="InterPro" id="IPR010869">
    <property type="entry name" value="DUF1501"/>
</dbReference>
<protein>
    <submittedName>
        <fullName evidence="1">DUF1501 domain-containing protein</fullName>
    </submittedName>
</protein>
<organism evidence="1 2">
    <name type="scientific">Thermogemmata fonticola</name>
    <dbReference type="NCBI Taxonomy" id="2755323"/>
    <lineage>
        <taxon>Bacteria</taxon>
        <taxon>Pseudomonadati</taxon>
        <taxon>Planctomycetota</taxon>
        <taxon>Planctomycetia</taxon>
        <taxon>Gemmatales</taxon>
        <taxon>Gemmataceae</taxon>
        <taxon>Thermogemmata</taxon>
    </lineage>
</organism>
<dbReference type="Proteomes" id="UP000542342">
    <property type="component" value="Unassembled WGS sequence"/>
</dbReference>
<dbReference type="InterPro" id="IPR006311">
    <property type="entry name" value="TAT_signal"/>
</dbReference>
<dbReference type="PANTHER" id="PTHR43737:SF1">
    <property type="entry name" value="DUF1501 DOMAIN-CONTAINING PROTEIN"/>
    <property type="match status" value="1"/>
</dbReference>
<keyword evidence="2" id="KW-1185">Reference proteome</keyword>